<evidence type="ECO:0000313" key="3">
    <source>
        <dbReference type="Proteomes" id="UP000236569"/>
    </source>
</evidence>
<dbReference type="PROSITE" id="PS51257">
    <property type="entry name" value="PROKAR_LIPOPROTEIN"/>
    <property type="match status" value="1"/>
</dbReference>
<evidence type="ECO:0008006" key="4">
    <source>
        <dbReference type="Google" id="ProtNLM"/>
    </source>
</evidence>
<evidence type="ECO:0000313" key="2">
    <source>
        <dbReference type="EMBL" id="GBF06351.1"/>
    </source>
</evidence>
<dbReference type="RefSeq" id="WP_103129727.1">
    <property type="nucleotide sequence ID" value="NZ_BFAG01000008.1"/>
</dbReference>
<dbReference type="EMBL" id="BFAG01000008">
    <property type="protein sequence ID" value="GBF06351.1"/>
    <property type="molecule type" value="Genomic_DNA"/>
</dbReference>
<proteinExistence type="predicted"/>
<protein>
    <recommendedName>
        <fullName evidence="4">DUF4136 domain-containing protein</fullName>
    </recommendedName>
</protein>
<organism evidence="2 3">
    <name type="scientific">Deinococcus aerius</name>
    <dbReference type="NCBI Taxonomy" id="200253"/>
    <lineage>
        <taxon>Bacteria</taxon>
        <taxon>Thermotogati</taxon>
        <taxon>Deinococcota</taxon>
        <taxon>Deinococci</taxon>
        <taxon>Deinococcales</taxon>
        <taxon>Deinococcaceae</taxon>
        <taxon>Deinococcus</taxon>
    </lineage>
</organism>
<accession>A0A2I9DMV1</accession>
<name>A0A2I9DMV1_9DEIO</name>
<sequence>MNARFAARPLALTAGLLGSCALAHGESPVVNLKGAVLCLDPTSVRLSFEDTPAARLGPIRGIGQTVSRVMVNTLKAAGVPYQVQSSCRKSPAFTLILVNVRYLNPRNYVGFGDPAYSYTLSLQVGPAEGSPAAATAKNTAIQFASSWSDIHSEARTGKPVAKMLAVLGQTQAQDLVRAWKKDNPKPGSGS</sequence>
<feature type="signal peptide" evidence="1">
    <location>
        <begin position="1"/>
        <end position="23"/>
    </location>
</feature>
<comment type="caution">
    <text evidence="2">The sequence shown here is derived from an EMBL/GenBank/DDBJ whole genome shotgun (WGS) entry which is preliminary data.</text>
</comment>
<dbReference type="AlphaFoldDB" id="A0A2I9DMV1"/>
<dbReference type="Proteomes" id="UP000236569">
    <property type="component" value="Unassembled WGS sequence"/>
</dbReference>
<evidence type="ECO:0000256" key="1">
    <source>
        <dbReference type="SAM" id="SignalP"/>
    </source>
</evidence>
<gene>
    <name evidence="2" type="ORF">DAERI_080142</name>
</gene>
<feature type="chain" id="PRO_5014359529" description="DUF4136 domain-containing protein" evidence="1">
    <location>
        <begin position="24"/>
        <end position="190"/>
    </location>
</feature>
<keyword evidence="1" id="KW-0732">Signal</keyword>
<keyword evidence="3" id="KW-1185">Reference proteome</keyword>
<reference evidence="3" key="1">
    <citation type="submission" date="2018-01" db="EMBL/GenBank/DDBJ databases">
        <title>Draft Genome Sequence of the Radioresistant Bacterium Deinococcus aerius TR0125, Isolated from the Higher Atmosphere above Japan.</title>
        <authorList>
            <person name="Satoh K."/>
            <person name="Arai H."/>
            <person name="Sanzen T."/>
            <person name="Kawaguchi Y."/>
            <person name="Hayashi H."/>
            <person name="Yokobori S."/>
            <person name="Yamagishi A."/>
            <person name="Oono Y."/>
            <person name="Narumi I."/>
        </authorList>
    </citation>
    <scope>NUCLEOTIDE SEQUENCE [LARGE SCALE GENOMIC DNA]</scope>
    <source>
        <strain evidence="3">TR0125</strain>
    </source>
</reference>
<dbReference type="OrthoDB" id="64330at2"/>